<dbReference type="GO" id="GO:0004065">
    <property type="term" value="F:arylsulfatase activity"/>
    <property type="evidence" value="ECO:0007669"/>
    <property type="project" value="TreeGrafter"/>
</dbReference>
<comment type="caution">
    <text evidence="6">The sequence shown here is derived from an EMBL/GenBank/DDBJ whole genome shotgun (WGS) entry which is preliminary data.</text>
</comment>
<dbReference type="InterPro" id="IPR024607">
    <property type="entry name" value="Sulfatase_CS"/>
</dbReference>
<reference evidence="6" key="1">
    <citation type="journal article" date="2014" name="Front. Microbiol.">
        <title>High frequency of phylogenetically diverse reductive dehalogenase-homologous genes in deep subseafloor sedimentary metagenomes.</title>
        <authorList>
            <person name="Kawai M."/>
            <person name="Futagami T."/>
            <person name="Toyoda A."/>
            <person name="Takaki Y."/>
            <person name="Nishi S."/>
            <person name="Hori S."/>
            <person name="Arai W."/>
            <person name="Tsubouchi T."/>
            <person name="Morono Y."/>
            <person name="Uchiyama I."/>
            <person name="Ito T."/>
            <person name="Fujiyama A."/>
            <person name="Inagaki F."/>
            <person name="Takami H."/>
        </authorList>
    </citation>
    <scope>NUCLEOTIDE SEQUENCE</scope>
    <source>
        <strain evidence="6">Expedition CK06-06</strain>
    </source>
</reference>
<dbReference type="Pfam" id="PF00884">
    <property type="entry name" value="Sulfatase"/>
    <property type="match status" value="1"/>
</dbReference>
<gene>
    <name evidence="6" type="ORF">S03H2_46177</name>
</gene>
<evidence type="ECO:0000256" key="2">
    <source>
        <dbReference type="ARBA" id="ARBA00022723"/>
    </source>
</evidence>
<proteinExistence type="inferred from homology"/>
<keyword evidence="2" id="KW-0479">Metal-binding</keyword>
<name>X1JBM2_9ZZZZ</name>
<keyword evidence="4" id="KW-0106">Calcium</keyword>
<evidence type="ECO:0000256" key="1">
    <source>
        <dbReference type="ARBA" id="ARBA00008779"/>
    </source>
</evidence>
<dbReference type="InterPro" id="IPR050738">
    <property type="entry name" value="Sulfatase"/>
</dbReference>
<protein>
    <recommendedName>
        <fullName evidence="5">Sulfatase N-terminal domain-containing protein</fullName>
    </recommendedName>
</protein>
<dbReference type="EMBL" id="BARU01028977">
    <property type="protein sequence ID" value="GAH75764.1"/>
    <property type="molecule type" value="Genomic_DNA"/>
</dbReference>
<sequence length="176" mass="19942">EHPNIVILYADDLGYADLGCQGSPDIRTPHIDGLAGDGVRFTAGYVTAPQCGPSRAGLMSGMNQARFGYFDNKNNHGLPPKAVVPTIAEYLKDEGYATGIIGKWHLGDEPEYSEEVIEGSRPWNRGFDYVLMHNRGMSHYFPYREDGWEWMTSRDREPRLTEVREGSRKKMLRMIM</sequence>
<evidence type="ECO:0000256" key="4">
    <source>
        <dbReference type="ARBA" id="ARBA00022837"/>
    </source>
</evidence>
<dbReference type="PROSITE" id="PS00149">
    <property type="entry name" value="SULFATASE_2"/>
    <property type="match status" value="1"/>
</dbReference>
<dbReference type="PANTHER" id="PTHR42693">
    <property type="entry name" value="ARYLSULFATASE FAMILY MEMBER"/>
    <property type="match status" value="1"/>
</dbReference>
<comment type="similarity">
    <text evidence="1">Belongs to the sulfatase family.</text>
</comment>
<evidence type="ECO:0000256" key="3">
    <source>
        <dbReference type="ARBA" id="ARBA00022801"/>
    </source>
</evidence>
<feature type="non-terminal residue" evidence="6">
    <location>
        <position position="1"/>
    </location>
</feature>
<dbReference type="InterPro" id="IPR017850">
    <property type="entry name" value="Alkaline_phosphatase_core_sf"/>
</dbReference>
<dbReference type="AlphaFoldDB" id="X1JBM2"/>
<dbReference type="SUPFAM" id="SSF53649">
    <property type="entry name" value="Alkaline phosphatase-like"/>
    <property type="match status" value="1"/>
</dbReference>
<accession>X1JBM2</accession>
<organism evidence="6">
    <name type="scientific">marine sediment metagenome</name>
    <dbReference type="NCBI Taxonomy" id="412755"/>
    <lineage>
        <taxon>unclassified sequences</taxon>
        <taxon>metagenomes</taxon>
        <taxon>ecological metagenomes</taxon>
    </lineage>
</organism>
<dbReference type="InterPro" id="IPR000917">
    <property type="entry name" value="Sulfatase_N"/>
</dbReference>
<evidence type="ECO:0000259" key="5">
    <source>
        <dbReference type="Pfam" id="PF00884"/>
    </source>
</evidence>
<dbReference type="Gene3D" id="3.40.720.10">
    <property type="entry name" value="Alkaline Phosphatase, subunit A"/>
    <property type="match status" value="1"/>
</dbReference>
<dbReference type="GO" id="GO:0046872">
    <property type="term" value="F:metal ion binding"/>
    <property type="evidence" value="ECO:0007669"/>
    <property type="project" value="UniProtKB-KW"/>
</dbReference>
<dbReference type="PANTHER" id="PTHR42693:SF53">
    <property type="entry name" value="ENDO-4-O-SULFATASE"/>
    <property type="match status" value="1"/>
</dbReference>
<keyword evidence="3" id="KW-0378">Hydrolase</keyword>
<feature type="domain" description="Sulfatase N-terminal" evidence="5">
    <location>
        <begin position="3"/>
        <end position="145"/>
    </location>
</feature>
<evidence type="ECO:0000313" key="6">
    <source>
        <dbReference type="EMBL" id="GAH75764.1"/>
    </source>
</evidence>